<feature type="non-terminal residue" evidence="1">
    <location>
        <position position="1"/>
    </location>
</feature>
<organism evidence="1">
    <name type="scientific">hydrothermal vent metagenome</name>
    <dbReference type="NCBI Taxonomy" id="652676"/>
    <lineage>
        <taxon>unclassified sequences</taxon>
        <taxon>metagenomes</taxon>
        <taxon>ecological metagenomes</taxon>
    </lineage>
</organism>
<evidence type="ECO:0008006" key="2">
    <source>
        <dbReference type="Google" id="ProtNLM"/>
    </source>
</evidence>
<accession>A0A3B0ZQ58</accession>
<dbReference type="AlphaFoldDB" id="A0A3B0ZQ58"/>
<name>A0A3B0ZQ58_9ZZZZ</name>
<dbReference type="PANTHER" id="PTHR30570:SF1">
    <property type="entry name" value="PHOSPHATE-BINDING PROTEIN PSTS"/>
    <property type="match status" value="1"/>
</dbReference>
<gene>
    <name evidence="1" type="ORF">MNBD_GAMMA14-703</name>
</gene>
<reference evidence="1" key="1">
    <citation type="submission" date="2018-06" db="EMBL/GenBank/DDBJ databases">
        <authorList>
            <person name="Zhirakovskaya E."/>
        </authorList>
    </citation>
    <scope>NUCLEOTIDE SEQUENCE</scope>
</reference>
<proteinExistence type="predicted"/>
<evidence type="ECO:0000313" key="1">
    <source>
        <dbReference type="EMBL" id="VAW83544.1"/>
    </source>
</evidence>
<dbReference type="EMBL" id="UOFM01000558">
    <property type="protein sequence ID" value="VAW83544.1"/>
    <property type="molecule type" value="Genomic_DNA"/>
</dbReference>
<protein>
    <recommendedName>
        <fullName evidence="2">Phosphate ABC transporter, periplasmic phosphate-binding protein PstS (TC 3.A.1.7.1)</fullName>
    </recommendedName>
</protein>
<sequence length="112" mass="11569">GGDFNPDFQAMAGPGNVESAISSQPGAIGFSSSALRSAGIRPLAVARDNIDKAVAPDIDAITHERYPMSRVLSIAVNTPAGESLPPLLRAFVDYILSASGQDTARKAGYAPL</sequence>
<dbReference type="SUPFAM" id="SSF53850">
    <property type="entry name" value="Periplasmic binding protein-like II"/>
    <property type="match status" value="1"/>
</dbReference>
<dbReference type="Gene3D" id="3.40.190.10">
    <property type="entry name" value="Periplasmic binding protein-like II"/>
    <property type="match status" value="2"/>
</dbReference>
<dbReference type="PANTHER" id="PTHR30570">
    <property type="entry name" value="PERIPLASMIC PHOSPHATE BINDING COMPONENT OF PHOSPHATE ABC TRANSPORTER"/>
    <property type="match status" value="1"/>
</dbReference>
<dbReference type="InterPro" id="IPR050811">
    <property type="entry name" value="Phosphate_ABC_transporter"/>
</dbReference>